<organism evidence="2 3">
    <name type="scientific">Caenorhabditis bovis</name>
    <dbReference type="NCBI Taxonomy" id="2654633"/>
    <lineage>
        <taxon>Eukaryota</taxon>
        <taxon>Metazoa</taxon>
        <taxon>Ecdysozoa</taxon>
        <taxon>Nematoda</taxon>
        <taxon>Chromadorea</taxon>
        <taxon>Rhabditida</taxon>
        <taxon>Rhabditina</taxon>
        <taxon>Rhabditomorpha</taxon>
        <taxon>Rhabditoidea</taxon>
        <taxon>Rhabditidae</taxon>
        <taxon>Peloderinae</taxon>
        <taxon>Caenorhabditis</taxon>
    </lineage>
</organism>
<evidence type="ECO:0000256" key="1">
    <source>
        <dbReference type="SAM" id="MobiDB-lite"/>
    </source>
</evidence>
<evidence type="ECO:0000313" key="2">
    <source>
        <dbReference type="EMBL" id="CAB3409494.1"/>
    </source>
</evidence>
<dbReference type="EMBL" id="CADEPM010000008">
    <property type="protein sequence ID" value="CAB3409494.1"/>
    <property type="molecule type" value="Genomic_DNA"/>
</dbReference>
<sequence>MHSIKNEEVERSINELKAQMDSAHKAQTDFQNFIQEVISKNLSEYMTDRINIGLEFEKKFNTSVHRLEQSIDRKLKMTNSISSGDRGRKRHHRSRSISKSRSDSTKSTRRRTNDDSYNRSRRDGPNRNWTQPIVRMIANKNTIDGSDLNCVYCHGPHFSDKCFVITDATERWKHLKRTRRCHRCVNVIHKGACSHRCFYCTKTGYDDKATTHHSSTCLLPTQLMFEK</sequence>
<keyword evidence="3" id="KW-1185">Reference proteome</keyword>
<proteinExistence type="predicted"/>
<evidence type="ECO:0000313" key="3">
    <source>
        <dbReference type="Proteomes" id="UP000494206"/>
    </source>
</evidence>
<feature type="region of interest" description="Disordered" evidence="1">
    <location>
        <begin position="75"/>
        <end position="132"/>
    </location>
</feature>
<feature type="compositionally biased region" description="Basic and acidic residues" evidence="1">
    <location>
        <begin position="100"/>
        <end position="125"/>
    </location>
</feature>
<comment type="caution">
    <text evidence="2">The sequence shown here is derived from an EMBL/GenBank/DDBJ whole genome shotgun (WGS) entry which is preliminary data.</text>
</comment>
<name>A0A8S1FE15_9PELO</name>
<dbReference type="AlphaFoldDB" id="A0A8S1FE15"/>
<feature type="compositionally biased region" description="Basic residues" evidence="1">
    <location>
        <begin position="87"/>
        <end position="98"/>
    </location>
</feature>
<accession>A0A8S1FE15</accession>
<reference evidence="2 3" key="1">
    <citation type="submission" date="2020-04" db="EMBL/GenBank/DDBJ databases">
        <authorList>
            <person name="Laetsch R D."/>
            <person name="Stevens L."/>
            <person name="Kumar S."/>
            <person name="Blaxter L. M."/>
        </authorList>
    </citation>
    <scope>NUCLEOTIDE SEQUENCE [LARGE SCALE GENOMIC DNA]</scope>
</reference>
<dbReference type="Proteomes" id="UP000494206">
    <property type="component" value="Unassembled WGS sequence"/>
</dbReference>
<gene>
    <name evidence="2" type="ORF">CBOVIS_LOCUS11142</name>
</gene>
<protein>
    <submittedName>
        <fullName evidence="2">Uncharacterized protein</fullName>
    </submittedName>
</protein>